<dbReference type="AlphaFoldDB" id="A0A4Q2U980"/>
<organism evidence="1 2">
    <name type="scientific">Lichenibacterium minor</name>
    <dbReference type="NCBI Taxonomy" id="2316528"/>
    <lineage>
        <taxon>Bacteria</taxon>
        <taxon>Pseudomonadati</taxon>
        <taxon>Pseudomonadota</taxon>
        <taxon>Alphaproteobacteria</taxon>
        <taxon>Hyphomicrobiales</taxon>
        <taxon>Lichenihabitantaceae</taxon>
        <taxon>Lichenibacterium</taxon>
    </lineage>
</organism>
<reference evidence="1 2" key="1">
    <citation type="submission" date="2018-12" db="EMBL/GenBank/DDBJ databases">
        <authorList>
            <person name="Grouzdev D.S."/>
            <person name="Krutkina M.S."/>
        </authorList>
    </citation>
    <scope>NUCLEOTIDE SEQUENCE [LARGE SCALE GENOMIC DNA]</scope>
    <source>
        <strain evidence="1 2">RmlP026</strain>
    </source>
</reference>
<reference evidence="1 2" key="2">
    <citation type="submission" date="2019-02" db="EMBL/GenBank/DDBJ databases">
        <title>'Lichenibacterium ramalinii' gen. nov. sp. nov., 'Lichenibacterium minor' gen. nov. sp. nov.</title>
        <authorList>
            <person name="Pankratov T."/>
        </authorList>
    </citation>
    <scope>NUCLEOTIDE SEQUENCE [LARGE SCALE GENOMIC DNA]</scope>
    <source>
        <strain evidence="1 2">RmlP026</strain>
    </source>
</reference>
<evidence type="ECO:0000313" key="1">
    <source>
        <dbReference type="EMBL" id="RYC33070.1"/>
    </source>
</evidence>
<dbReference type="RefSeq" id="WP_129223802.1">
    <property type="nucleotide sequence ID" value="NZ_QYBB01000003.1"/>
</dbReference>
<protein>
    <submittedName>
        <fullName evidence="1">Uncharacterized protein</fullName>
    </submittedName>
</protein>
<dbReference type="Proteomes" id="UP000290759">
    <property type="component" value="Unassembled WGS sequence"/>
</dbReference>
<evidence type="ECO:0000313" key="2">
    <source>
        <dbReference type="Proteomes" id="UP000290759"/>
    </source>
</evidence>
<dbReference type="EMBL" id="QYBB01000003">
    <property type="protein sequence ID" value="RYC33070.1"/>
    <property type="molecule type" value="Genomic_DNA"/>
</dbReference>
<keyword evidence="2" id="KW-1185">Reference proteome</keyword>
<sequence>MPENLEHLRRCSAAALGSAHFDLRMASARLATADVIAGLRLALLAARVNGAMTRGLLGLRDGPASPEAPDPWLLAAAGLHDAVSDAADALIKLLLEAEDTRRIVTPAQAAQVNVIDGALFGFLPDEKAFEGWTDPQSCWDLGRLTLRVGSPAWRRRRRIVEAVNAWGREHQAAVEAAGVLPLRECCSALYRVQVSIRDAVRDVRPGTVAGSRAAARVAARSLVEMGDDATDLVGIVQSHAASLPSQEPAALAWQAVEGLLVTGAPKS</sequence>
<comment type="caution">
    <text evidence="1">The sequence shown here is derived from an EMBL/GenBank/DDBJ whole genome shotgun (WGS) entry which is preliminary data.</text>
</comment>
<gene>
    <name evidence="1" type="ORF">D3273_04105</name>
</gene>
<accession>A0A4Q2U980</accession>
<name>A0A4Q2U980_9HYPH</name>
<proteinExistence type="predicted"/>